<comment type="subunit">
    <text evidence="9">Homohexamer.</text>
</comment>
<gene>
    <name evidence="9" type="primary">coaD</name>
    <name evidence="11" type="ORF">D7004_01320</name>
</gene>
<dbReference type="InterPro" id="IPR001980">
    <property type="entry name" value="PPAT"/>
</dbReference>
<evidence type="ECO:0000259" key="10">
    <source>
        <dbReference type="Pfam" id="PF01467"/>
    </source>
</evidence>
<keyword evidence="4 9" id="KW-0547">Nucleotide-binding</keyword>
<evidence type="ECO:0000256" key="8">
    <source>
        <dbReference type="ARBA" id="ARBA00029346"/>
    </source>
</evidence>
<evidence type="ECO:0000256" key="1">
    <source>
        <dbReference type="ARBA" id="ARBA00022490"/>
    </source>
</evidence>
<keyword evidence="12" id="KW-1185">Reference proteome</keyword>
<evidence type="ECO:0000256" key="7">
    <source>
        <dbReference type="ARBA" id="ARBA00022993"/>
    </source>
</evidence>
<dbReference type="GO" id="GO:0004595">
    <property type="term" value="F:pantetheine-phosphate adenylyltransferase activity"/>
    <property type="evidence" value="ECO:0007669"/>
    <property type="project" value="UniProtKB-UniRule"/>
</dbReference>
<keyword evidence="7 9" id="KW-0173">Coenzyme A biosynthesis</keyword>
<dbReference type="RefSeq" id="WP_123204068.1">
    <property type="nucleotide sequence ID" value="NZ_RBEE01000002.1"/>
</dbReference>
<dbReference type="PANTHER" id="PTHR21342:SF1">
    <property type="entry name" value="PHOSPHOPANTETHEINE ADENYLYLTRANSFERASE"/>
    <property type="match status" value="1"/>
</dbReference>
<evidence type="ECO:0000313" key="11">
    <source>
        <dbReference type="EMBL" id="RNL56557.1"/>
    </source>
</evidence>
<comment type="function">
    <text evidence="9">Reversibly transfers an adenylyl group from ATP to 4'-phosphopantetheine, yielding dephospho-CoA (dPCoA) and pyrophosphate.</text>
</comment>
<comment type="cofactor">
    <cofactor evidence="9">
        <name>Mg(2+)</name>
        <dbReference type="ChEBI" id="CHEBI:18420"/>
    </cofactor>
</comment>
<keyword evidence="1 9" id="KW-0963">Cytoplasm</keyword>
<feature type="binding site" evidence="9">
    <location>
        <position position="73"/>
    </location>
    <ligand>
        <name>substrate</name>
    </ligand>
</feature>
<dbReference type="CDD" id="cd02163">
    <property type="entry name" value="PPAT"/>
    <property type="match status" value="1"/>
</dbReference>
<feature type="binding site" evidence="9">
    <location>
        <begin position="9"/>
        <end position="10"/>
    </location>
    <ligand>
        <name>ATP</name>
        <dbReference type="ChEBI" id="CHEBI:30616"/>
    </ligand>
</feature>
<dbReference type="AlphaFoldDB" id="A0A3N0C3M9"/>
<feature type="domain" description="Cytidyltransferase-like" evidence="10">
    <location>
        <begin position="5"/>
        <end position="133"/>
    </location>
</feature>
<dbReference type="OrthoDB" id="9806661at2"/>
<dbReference type="HAMAP" id="MF_00151">
    <property type="entry name" value="PPAT_bact"/>
    <property type="match status" value="1"/>
</dbReference>
<evidence type="ECO:0000313" key="12">
    <source>
        <dbReference type="Proteomes" id="UP000274046"/>
    </source>
</evidence>
<comment type="similarity">
    <text evidence="9">Belongs to the bacterial CoaD family.</text>
</comment>
<feature type="binding site" evidence="9">
    <location>
        <begin position="88"/>
        <end position="90"/>
    </location>
    <ligand>
        <name>ATP</name>
        <dbReference type="ChEBI" id="CHEBI:30616"/>
    </ligand>
</feature>
<dbReference type="EMBL" id="RBEE01000002">
    <property type="protein sequence ID" value="RNL56557.1"/>
    <property type="molecule type" value="Genomic_DNA"/>
</dbReference>
<comment type="caution">
    <text evidence="11">The sequence shown here is derived from an EMBL/GenBank/DDBJ whole genome shotgun (WGS) entry which is preliminary data.</text>
</comment>
<evidence type="ECO:0000256" key="5">
    <source>
        <dbReference type="ARBA" id="ARBA00022840"/>
    </source>
</evidence>
<comment type="pathway">
    <text evidence="9">Cofactor biosynthesis; coenzyme A biosynthesis; CoA from (R)-pantothenate: step 4/5.</text>
</comment>
<comment type="catalytic activity">
    <reaction evidence="8 9">
        <text>(R)-4'-phosphopantetheine + ATP + H(+) = 3'-dephospho-CoA + diphosphate</text>
        <dbReference type="Rhea" id="RHEA:19801"/>
        <dbReference type="ChEBI" id="CHEBI:15378"/>
        <dbReference type="ChEBI" id="CHEBI:30616"/>
        <dbReference type="ChEBI" id="CHEBI:33019"/>
        <dbReference type="ChEBI" id="CHEBI:57328"/>
        <dbReference type="ChEBI" id="CHEBI:61723"/>
        <dbReference type="EC" id="2.7.7.3"/>
    </reaction>
</comment>
<feature type="binding site" evidence="9">
    <location>
        <position position="41"/>
    </location>
    <ligand>
        <name>substrate</name>
    </ligand>
</feature>
<keyword evidence="6 9" id="KW-0460">Magnesium</keyword>
<reference evidence="11 12" key="1">
    <citation type="submission" date="2018-10" db="EMBL/GenBank/DDBJ databases">
        <title>Genome sequencing of Pedobacter jejuensis TNB23.</title>
        <authorList>
            <person name="Cho Y.-J."/>
            <person name="Cho A."/>
            <person name="Kim O.-S."/>
        </authorList>
    </citation>
    <scope>NUCLEOTIDE SEQUENCE [LARGE SCALE GENOMIC DNA]</scope>
    <source>
        <strain evidence="11 12">TNB23</strain>
    </source>
</reference>
<dbReference type="NCBIfam" id="TIGR00125">
    <property type="entry name" value="cyt_tran_rel"/>
    <property type="match status" value="1"/>
</dbReference>
<dbReference type="PRINTS" id="PR01020">
    <property type="entry name" value="LPSBIOSNTHSS"/>
</dbReference>
<dbReference type="NCBIfam" id="TIGR01510">
    <property type="entry name" value="coaD_prev_kdtB"/>
    <property type="match status" value="1"/>
</dbReference>
<protein>
    <recommendedName>
        <fullName evidence="9">Phosphopantetheine adenylyltransferase</fullName>
        <ecNumber evidence="9">2.7.7.3</ecNumber>
    </recommendedName>
    <alternativeName>
        <fullName evidence="9">Dephospho-CoA pyrophosphorylase</fullName>
    </alternativeName>
    <alternativeName>
        <fullName evidence="9">Pantetheine-phosphate adenylyltransferase</fullName>
        <shortName evidence="9">PPAT</shortName>
    </alternativeName>
</protein>
<keyword evidence="3 9" id="KW-0548">Nucleotidyltransferase</keyword>
<dbReference type="Proteomes" id="UP000274046">
    <property type="component" value="Unassembled WGS sequence"/>
</dbReference>
<dbReference type="Gene3D" id="3.40.50.620">
    <property type="entry name" value="HUPs"/>
    <property type="match status" value="1"/>
</dbReference>
<feature type="binding site" evidence="9">
    <location>
        <position position="98"/>
    </location>
    <ligand>
        <name>ATP</name>
        <dbReference type="ChEBI" id="CHEBI:30616"/>
    </ligand>
</feature>
<feature type="binding site" evidence="9">
    <location>
        <position position="9"/>
    </location>
    <ligand>
        <name>substrate</name>
    </ligand>
</feature>
<comment type="subcellular location">
    <subcellularLocation>
        <location evidence="9">Cytoplasm</location>
    </subcellularLocation>
</comment>
<evidence type="ECO:0000256" key="9">
    <source>
        <dbReference type="HAMAP-Rule" id="MF_00151"/>
    </source>
</evidence>
<feature type="binding site" evidence="9">
    <location>
        <begin position="123"/>
        <end position="129"/>
    </location>
    <ligand>
        <name>ATP</name>
        <dbReference type="ChEBI" id="CHEBI:30616"/>
    </ligand>
</feature>
<keyword evidence="2 9" id="KW-0808">Transferase</keyword>
<dbReference type="GO" id="GO:0015937">
    <property type="term" value="P:coenzyme A biosynthetic process"/>
    <property type="evidence" value="ECO:0007669"/>
    <property type="project" value="UniProtKB-UniRule"/>
</dbReference>
<evidence type="ECO:0000256" key="6">
    <source>
        <dbReference type="ARBA" id="ARBA00022842"/>
    </source>
</evidence>
<dbReference type="SUPFAM" id="SSF52374">
    <property type="entry name" value="Nucleotidylyl transferase"/>
    <property type="match status" value="1"/>
</dbReference>
<dbReference type="InterPro" id="IPR014729">
    <property type="entry name" value="Rossmann-like_a/b/a_fold"/>
</dbReference>
<proteinExistence type="inferred from homology"/>
<dbReference type="GO" id="GO:0005737">
    <property type="term" value="C:cytoplasm"/>
    <property type="evidence" value="ECO:0007669"/>
    <property type="project" value="UniProtKB-SubCell"/>
</dbReference>
<keyword evidence="5 9" id="KW-0067">ATP-binding</keyword>
<evidence type="ECO:0000256" key="4">
    <source>
        <dbReference type="ARBA" id="ARBA00022741"/>
    </source>
</evidence>
<dbReference type="EC" id="2.7.7.3" evidence="9"/>
<organism evidence="11 12">
    <name type="scientific">Pedobacter jejuensis</name>
    <dbReference type="NCBI Taxonomy" id="1268550"/>
    <lineage>
        <taxon>Bacteria</taxon>
        <taxon>Pseudomonadati</taxon>
        <taxon>Bacteroidota</taxon>
        <taxon>Sphingobacteriia</taxon>
        <taxon>Sphingobacteriales</taxon>
        <taxon>Sphingobacteriaceae</taxon>
        <taxon>Pedobacter</taxon>
    </lineage>
</organism>
<dbReference type="UniPathway" id="UPA00241">
    <property type="reaction ID" value="UER00355"/>
</dbReference>
<accession>A0A3N0C3M9</accession>
<feature type="binding site" evidence="9">
    <location>
        <position position="17"/>
    </location>
    <ligand>
        <name>ATP</name>
        <dbReference type="ChEBI" id="CHEBI:30616"/>
    </ligand>
</feature>
<sequence>MKIALFPGSFDPITIAHVNILQRATPLFDKIVIGIGLNSSKQNFLTAEQRLQILETVFAGYKNIEIQTYEGLTVDFCRKINATYMVRGIRSASDFEYERAIAQINQTMMPEVETILLLSKPEYSAISSTIVRDILRNHGDVSPFVPKEALGFLYKP</sequence>
<evidence type="ECO:0000256" key="2">
    <source>
        <dbReference type="ARBA" id="ARBA00022679"/>
    </source>
</evidence>
<feature type="binding site" evidence="9">
    <location>
        <position position="87"/>
    </location>
    <ligand>
        <name>substrate</name>
    </ligand>
</feature>
<dbReference type="InterPro" id="IPR004821">
    <property type="entry name" value="Cyt_trans-like"/>
</dbReference>
<dbReference type="Pfam" id="PF01467">
    <property type="entry name" value="CTP_transf_like"/>
    <property type="match status" value="1"/>
</dbReference>
<name>A0A3N0C3M9_9SPHI</name>
<feature type="site" description="Transition state stabilizer" evidence="9">
    <location>
        <position position="17"/>
    </location>
</feature>
<evidence type="ECO:0000256" key="3">
    <source>
        <dbReference type="ARBA" id="ARBA00022695"/>
    </source>
</evidence>
<dbReference type="GO" id="GO:0005524">
    <property type="term" value="F:ATP binding"/>
    <property type="evidence" value="ECO:0007669"/>
    <property type="project" value="UniProtKB-KW"/>
</dbReference>
<dbReference type="PANTHER" id="PTHR21342">
    <property type="entry name" value="PHOSPHOPANTETHEINE ADENYLYLTRANSFERASE"/>
    <property type="match status" value="1"/>
</dbReference>